<evidence type="ECO:0000259" key="1">
    <source>
        <dbReference type="PROSITE" id="PS50404"/>
    </source>
</evidence>
<dbReference type="PANTHER" id="PTHR11571">
    <property type="entry name" value="GLUTATHIONE S-TRANSFERASE"/>
    <property type="match status" value="1"/>
</dbReference>
<dbReference type="SUPFAM" id="SSF47616">
    <property type="entry name" value="GST C-terminal domain-like"/>
    <property type="match status" value="1"/>
</dbReference>
<dbReference type="PROSITE" id="PS50404">
    <property type="entry name" value="GST_NTER"/>
    <property type="match status" value="1"/>
</dbReference>
<evidence type="ECO:0000313" key="4">
    <source>
        <dbReference type="Proteomes" id="UP000077266"/>
    </source>
</evidence>
<dbReference type="Gene3D" id="1.20.1050.10">
    <property type="match status" value="1"/>
</dbReference>
<evidence type="ECO:0008006" key="5">
    <source>
        <dbReference type="Google" id="ProtNLM"/>
    </source>
</evidence>
<dbReference type="InterPro" id="IPR004046">
    <property type="entry name" value="GST_C"/>
</dbReference>
<dbReference type="OrthoDB" id="414243at2759"/>
<dbReference type="PANTHER" id="PTHR11571:SF150">
    <property type="entry name" value="GLUTATHIONE S-TRANSFERASE"/>
    <property type="match status" value="1"/>
</dbReference>
<protein>
    <recommendedName>
        <fullName evidence="5">Glutathione S-transferase</fullName>
    </recommendedName>
</protein>
<dbReference type="PROSITE" id="PS50405">
    <property type="entry name" value="GST_CTER"/>
    <property type="match status" value="1"/>
</dbReference>
<feature type="domain" description="GST C-terminal" evidence="2">
    <location>
        <begin position="96"/>
        <end position="228"/>
    </location>
</feature>
<dbReference type="InterPro" id="IPR050213">
    <property type="entry name" value="GST_superfamily"/>
</dbReference>
<dbReference type="InterPro" id="IPR010987">
    <property type="entry name" value="Glutathione-S-Trfase_C-like"/>
</dbReference>
<name>A0A165F941_EXIGL</name>
<evidence type="ECO:0000259" key="2">
    <source>
        <dbReference type="PROSITE" id="PS50405"/>
    </source>
</evidence>
<sequence>MTETTYDVMYFQFPGMADISRLILETVGAKYTNTFITDESFKPIKHEQRFGKVPRLTVKKPDGTVSYVWESKAIHEYLAEVFNLLPDGASSDPLLRAECMSNIHSLYEQMDRLMMMRIMPTLELRKVVRDMSVADKLPKALEYHEKIVAQSGGTYYFGNKLTLPDLILYALNVRFKRYFGEGVLINETVTPSLYKLVQSLEAGKPGEYVRERSDWGKRKWDTEQLTYVAV</sequence>
<dbReference type="GO" id="GO:0006749">
    <property type="term" value="P:glutathione metabolic process"/>
    <property type="evidence" value="ECO:0007669"/>
    <property type="project" value="TreeGrafter"/>
</dbReference>
<keyword evidence="4" id="KW-1185">Reference proteome</keyword>
<evidence type="ECO:0000313" key="3">
    <source>
        <dbReference type="EMBL" id="KZV88608.1"/>
    </source>
</evidence>
<dbReference type="EMBL" id="KV426096">
    <property type="protein sequence ID" value="KZV88608.1"/>
    <property type="molecule type" value="Genomic_DNA"/>
</dbReference>
<accession>A0A165F941</accession>
<feature type="domain" description="GST N-terminal" evidence="1">
    <location>
        <begin position="4"/>
        <end position="86"/>
    </location>
</feature>
<dbReference type="InParanoid" id="A0A165F941"/>
<proteinExistence type="predicted"/>
<dbReference type="InterPro" id="IPR040079">
    <property type="entry name" value="Glutathione_S-Trfase"/>
</dbReference>
<reference evidence="3 4" key="1">
    <citation type="journal article" date="2016" name="Mol. Biol. Evol.">
        <title>Comparative Genomics of Early-Diverging Mushroom-Forming Fungi Provides Insights into the Origins of Lignocellulose Decay Capabilities.</title>
        <authorList>
            <person name="Nagy L.G."/>
            <person name="Riley R."/>
            <person name="Tritt A."/>
            <person name="Adam C."/>
            <person name="Daum C."/>
            <person name="Floudas D."/>
            <person name="Sun H."/>
            <person name="Yadav J.S."/>
            <person name="Pangilinan J."/>
            <person name="Larsson K.H."/>
            <person name="Matsuura K."/>
            <person name="Barry K."/>
            <person name="Labutti K."/>
            <person name="Kuo R."/>
            <person name="Ohm R.A."/>
            <person name="Bhattacharya S.S."/>
            <person name="Shirouzu T."/>
            <person name="Yoshinaga Y."/>
            <person name="Martin F.M."/>
            <person name="Grigoriev I.V."/>
            <person name="Hibbett D.S."/>
        </authorList>
    </citation>
    <scope>NUCLEOTIDE SEQUENCE [LARGE SCALE GENOMIC DNA]</scope>
    <source>
        <strain evidence="3 4">HHB12029</strain>
    </source>
</reference>
<dbReference type="SUPFAM" id="SSF52833">
    <property type="entry name" value="Thioredoxin-like"/>
    <property type="match status" value="1"/>
</dbReference>
<dbReference type="Gene3D" id="3.40.30.10">
    <property type="entry name" value="Glutaredoxin"/>
    <property type="match status" value="1"/>
</dbReference>
<dbReference type="InterPro" id="IPR036282">
    <property type="entry name" value="Glutathione-S-Trfase_C_sf"/>
</dbReference>
<dbReference type="InterPro" id="IPR004045">
    <property type="entry name" value="Glutathione_S-Trfase_N"/>
</dbReference>
<dbReference type="STRING" id="1314781.A0A165F941"/>
<dbReference type="GO" id="GO:0004364">
    <property type="term" value="F:glutathione transferase activity"/>
    <property type="evidence" value="ECO:0007669"/>
    <property type="project" value="TreeGrafter"/>
</dbReference>
<dbReference type="Pfam" id="PF14497">
    <property type="entry name" value="GST_C_3"/>
    <property type="match status" value="1"/>
</dbReference>
<gene>
    <name evidence="3" type="ORF">EXIGLDRAFT_678800</name>
</gene>
<dbReference type="AlphaFoldDB" id="A0A165F941"/>
<dbReference type="SFLD" id="SFLDS00019">
    <property type="entry name" value="Glutathione_Transferase_(cytos"/>
    <property type="match status" value="1"/>
</dbReference>
<organism evidence="3 4">
    <name type="scientific">Exidia glandulosa HHB12029</name>
    <dbReference type="NCBI Taxonomy" id="1314781"/>
    <lineage>
        <taxon>Eukaryota</taxon>
        <taxon>Fungi</taxon>
        <taxon>Dikarya</taxon>
        <taxon>Basidiomycota</taxon>
        <taxon>Agaricomycotina</taxon>
        <taxon>Agaricomycetes</taxon>
        <taxon>Auriculariales</taxon>
        <taxon>Exidiaceae</taxon>
        <taxon>Exidia</taxon>
    </lineage>
</organism>
<dbReference type="Proteomes" id="UP000077266">
    <property type="component" value="Unassembled WGS sequence"/>
</dbReference>
<dbReference type="InterPro" id="IPR036249">
    <property type="entry name" value="Thioredoxin-like_sf"/>
</dbReference>